<keyword evidence="5" id="KW-1185">Reference proteome</keyword>
<dbReference type="SUPFAM" id="SSF53300">
    <property type="entry name" value="vWA-like"/>
    <property type="match status" value="1"/>
</dbReference>
<dbReference type="SUPFAM" id="SSF82895">
    <property type="entry name" value="TSP-1 type 1 repeat"/>
    <property type="match status" value="1"/>
</dbReference>
<dbReference type="InterPro" id="IPR036383">
    <property type="entry name" value="TSP1_rpt_sf"/>
</dbReference>
<dbReference type="CDD" id="cd01450">
    <property type="entry name" value="vWFA_subfamily_ECM"/>
    <property type="match status" value="1"/>
</dbReference>
<feature type="domain" description="VWFD" evidence="3">
    <location>
        <begin position="369"/>
        <end position="566"/>
    </location>
</feature>
<dbReference type="Proteomes" id="UP001208570">
    <property type="component" value="Unassembled WGS sequence"/>
</dbReference>
<evidence type="ECO:0000256" key="1">
    <source>
        <dbReference type="ARBA" id="ARBA00022837"/>
    </source>
</evidence>
<accession>A0AAD9MQG2</accession>
<dbReference type="EMBL" id="JAODUP010001523">
    <property type="protein sequence ID" value="KAK2139976.1"/>
    <property type="molecule type" value="Genomic_DNA"/>
</dbReference>
<dbReference type="PROSITE" id="PS51233">
    <property type="entry name" value="VWFD"/>
    <property type="match status" value="1"/>
</dbReference>
<dbReference type="SMART" id="SM00209">
    <property type="entry name" value="TSP1"/>
    <property type="match status" value="1"/>
</dbReference>
<keyword evidence="1" id="KW-0106">Calcium</keyword>
<dbReference type="InterPro" id="IPR050525">
    <property type="entry name" value="ECM_Assembly_Org"/>
</dbReference>
<dbReference type="Pfam" id="PF26129">
    <property type="entry name" value="Vwde"/>
    <property type="match status" value="1"/>
</dbReference>
<dbReference type="Gene3D" id="2.20.100.10">
    <property type="entry name" value="Thrombospondin type-1 (TSP1) repeat"/>
    <property type="match status" value="1"/>
</dbReference>
<dbReference type="PROSITE" id="PS50234">
    <property type="entry name" value="VWFA"/>
    <property type="match status" value="1"/>
</dbReference>
<gene>
    <name evidence="4" type="ORF">LSH36_1523g00037</name>
</gene>
<comment type="caution">
    <text evidence="4">The sequence shown here is derived from an EMBL/GenBank/DDBJ whole genome shotgun (WGS) entry which is preliminary data.</text>
</comment>
<organism evidence="4 5">
    <name type="scientific">Paralvinella palmiformis</name>
    <dbReference type="NCBI Taxonomy" id="53620"/>
    <lineage>
        <taxon>Eukaryota</taxon>
        <taxon>Metazoa</taxon>
        <taxon>Spiralia</taxon>
        <taxon>Lophotrochozoa</taxon>
        <taxon>Annelida</taxon>
        <taxon>Polychaeta</taxon>
        <taxon>Sedentaria</taxon>
        <taxon>Canalipalpata</taxon>
        <taxon>Terebellida</taxon>
        <taxon>Terebelliformia</taxon>
        <taxon>Alvinellidae</taxon>
        <taxon>Paralvinella</taxon>
    </lineage>
</organism>
<dbReference type="InterPro" id="IPR000884">
    <property type="entry name" value="TSP1_rpt"/>
</dbReference>
<proteinExistence type="predicted"/>
<dbReference type="Pfam" id="PF00094">
    <property type="entry name" value="VWD"/>
    <property type="match status" value="1"/>
</dbReference>
<dbReference type="Pfam" id="PF00090">
    <property type="entry name" value="TSP_1"/>
    <property type="match status" value="1"/>
</dbReference>
<dbReference type="PANTHER" id="PTHR24020">
    <property type="entry name" value="COLLAGEN ALPHA"/>
    <property type="match status" value="1"/>
</dbReference>
<dbReference type="Gene3D" id="2.10.25.10">
    <property type="entry name" value="Laminin"/>
    <property type="match status" value="1"/>
</dbReference>
<reference evidence="4" key="1">
    <citation type="journal article" date="2023" name="Mol. Biol. Evol.">
        <title>Third-Generation Sequencing Reveals the Adaptive Role of the Epigenome in Three Deep-Sea Polychaetes.</title>
        <authorList>
            <person name="Perez M."/>
            <person name="Aroh O."/>
            <person name="Sun Y."/>
            <person name="Lan Y."/>
            <person name="Juniper S.K."/>
            <person name="Young C.R."/>
            <person name="Angers B."/>
            <person name="Qian P.Y."/>
        </authorList>
    </citation>
    <scope>NUCLEOTIDE SEQUENCE</scope>
    <source>
        <strain evidence="4">P08H-3</strain>
    </source>
</reference>
<dbReference type="AlphaFoldDB" id="A0AAD9MQG2"/>
<protein>
    <submittedName>
        <fullName evidence="4">Uncharacterized protein</fullName>
    </submittedName>
</protein>
<evidence type="ECO:0000259" key="2">
    <source>
        <dbReference type="PROSITE" id="PS50234"/>
    </source>
</evidence>
<dbReference type="InterPro" id="IPR002035">
    <property type="entry name" value="VWF_A"/>
</dbReference>
<sequence>MRIYNESFTKQVLEGNSERSVKHRIADFLLRYRSTPHGLVQDCRADICFVMDESGSIGAANWTLATQFVANFIDHTTFGETATKFGIVKFNNTANLVIPLNKYIDKDSLMASIRALPYHAGGTMIDAGLRVAREQCFTTDNGDRGAEYAPNILILMTDGISDKTAAVEEANLARKQGITIISIGIAGYELNTLKEIANSLDGERLFTYENFKLLLKDVSLILGESCLAVRDCGGGQFVQLTGDDKPTDLYFFSSLPITCNSATESVNQCTITLDVSTTSNRIAMYQPSKKDISQIYSCGFKLFYEDWKVNEGLAYDEDAPLQLLAKRDPQSSKPMSVILRVNVDGLPGTAFRRFQSDSITIFVHDQMPGICRISFDPWIKTFDRSTSYSAMQQGYFVYVRSNSIRKFEIQGRHFPCTKNGTSGCSVACAVIVREGKHVFAIDTCNENKEIHVLKLTINNRRQVNEIEIIQRNIPVQTTTNSARSEYMIKTAGGARVVATAYQRGIDIQITLSARDYRKTSGLCGTFDNNPSNDFIPKNEITSINDSDSGEFNQFIESWRISKEQSLFMNNIDDDNTDDMATQFCNCADKKIATKKPIDGAECGMNALENPISDIDNPREYVRALIPSYIRYGEVKRKKRESYEEEFRTDDVTDYVLTDYPDTTDNWPLLAWSSGSFTGTEAEARQACVEAIDSSPAISSCSQVKDTVMYSDMIDTCVKDIQRTGSLEWAVRRRRQFEQICVAMIITQNVTDRHGNLTEMMMNKLTAVTNVLCPSNCSNNGRCVNRTCQCFTDYLGADCSIKKAQVPVLRKYLMEDGCDVTYRECRATRVVVDGAANSRNLTCKITITKPNDGGTLEKTYPGQLETPTLVRCPLPSVSEAGSNVVGYSYKVQISNDRLHYSTPLQKFNTVLDSKCTVCVNNKCSQKVFHYSSSQTECSTKVAMETVNIQLEASYSTINVVYSTRGTSSGVNISSTGVMTWTSNNPSQNITVRLALKNCPQIQYTDVTLTLIIHTCNEICGMNAVCIRNVNTPPGDSNYTCSCRDDSRTYCHPNACPPNVPCENMTCGYKCDYPTATWSEWSPYTSCNKSCDYGLKERNRTCLGSPCFGEVIDIVVCNSFNCPEIESQKNQSIILEFQRISVKKIILKRKVIHSFIAAALNDYCGKKPDICCRAVGFSLHEI</sequence>
<dbReference type="PROSITE" id="PS50092">
    <property type="entry name" value="TSP1"/>
    <property type="match status" value="1"/>
</dbReference>
<name>A0AAD9MQG2_9ANNE</name>
<dbReference type="SMART" id="SM00327">
    <property type="entry name" value="VWA"/>
    <property type="match status" value="1"/>
</dbReference>
<dbReference type="InterPro" id="IPR001846">
    <property type="entry name" value="VWF_type-D"/>
</dbReference>
<dbReference type="InterPro" id="IPR036465">
    <property type="entry name" value="vWFA_dom_sf"/>
</dbReference>
<dbReference type="PANTHER" id="PTHR24020:SF87">
    <property type="entry name" value="COLLAGEN ALPHA-1(VI) CHAIN-LIKE"/>
    <property type="match status" value="1"/>
</dbReference>
<evidence type="ECO:0000313" key="5">
    <source>
        <dbReference type="Proteomes" id="UP001208570"/>
    </source>
</evidence>
<dbReference type="Gene3D" id="3.40.50.410">
    <property type="entry name" value="von Willebrand factor, type A domain"/>
    <property type="match status" value="1"/>
</dbReference>
<evidence type="ECO:0000259" key="3">
    <source>
        <dbReference type="PROSITE" id="PS51233"/>
    </source>
</evidence>
<feature type="domain" description="VWFA" evidence="2">
    <location>
        <begin position="46"/>
        <end position="225"/>
    </location>
</feature>
<dbReference type="SMART" id="SM00216">
    <property type="entry name" value="VWD"/>
    <property type="match status" value="1"/>
</dbReference>
<evidence type="ECO:0000313" key="4">
    <source>
        <dbReference type="EMBL" id="KAK2139976.1"/>
    </source>
</evidence>
<dbReference type="InterPro" id="IPR058727">
    <property type="entry name" value="Helical_Vwde"/>
</dbReference>
<dbReference type="Pfam" id="PF00092">
    <property type="entry name" value="VWA"/>
    <property type="match status" value="1"/>
</dbReference>